<evidence type="ECO:0000256" key="3">
    <source>
        <dbReference type="ARBA" id="ARBA00023242"/>
    </source>
</evidence>
<keyword evidence="8" id="KW-1185">Reference proteome</keyword>
<keyword evidence="2" id="KW-0813">Transport</keyword>
<dbReference type="STRING" id="139825.A0A401GE32"/>
<dbReference type="GO" id="GO:0005643">
    <property type="term" value="C:nuclear pore"/>
    <property type="evidence" value="ECO:0007669"/>
    <property type="project" value="TreeGrafter"/>
</dbReference>
<dbReference type="Pfam" id="PF23300">
    <property type="entry name" value="HEAT_Nup120"/>
    <property type="match status" value="1"/>
</dbReference>
<dbReference type="AlphaFoldDB" id="A0A401GE32"/>
<evidence type="ECO:0000256" key="1">
    <source>
        <dbReference type="ARBA" id="ARBA00004123"/>
    </source>
</evidence>
<evidence type="ECO:0008006" key="9">
    <source>
        <dbReference type="Google" id="ProtNLM"/>
    </source>
</evidence>
<feature type="domain" description="Nucleoporin nup120-like HEAT repeat" evidence="5">
    <location>
        <begin position="545"/>
        <end position="690"/>
    </location>
</feature>
<accession>A0A401GE32</accession>
<dbReference type="GeneID" id="38777290"/>
<evidence type="ECO:0000313" key="8">
    <source>
        <dbReference type="Proteomes" id="UP000287166"/>
    </source>
</evidence>
<dbReference type="PANTHER" id="PTHR21286:SF0">
    <property type="entry name" value="NUCLEAR PORE COMPLEX PROTEIN NUP160"/>
    <property type="match status" value="1"/>
</dbReference>
<dbReference type="Pfam" id="PF11715">
    <property type="entry name" value="Beta-prop_Nup120_160"/>
    <property type="match status" value="1"/>
</dbReference>
<sequence length="1014" mass="114311">MECGVLVASHLSSLFPSSLPISVPTSHKDILSLFVDSSASPEHASYSTLFHTSRTGTILLRLIHRATLLELIITLTRDAPQLRFDFPGAILPSPAVGRARTTRYYRLWQPSKYRFRQYDIQNMQSDMEGKGHDTCFDIRLKLRNLPADAQKLLSVFPEFEMENPVPYVLAFIPAASSLTSGGYFHLFSSHSSDLHPLNYFECSVTSAHCHLQDFVVIGSTLYTVWDKQGQFMVEDTKISFHDGNRIEVVWNTATYAHEAELTPAYLEKLLLSAGSMADKFFEAISRPGIFSPVTLRTAIDQYTDACRSLSPPYAPRLLTMYGSMGEQIAAVVGCTVELTRDPSTCAPQYDRYWNGLKRDWEGFVARCREIKRHARWPLAIGMGKLREGILVVERERIMALVDKDFPLRSRRLLAASSLPDPQFTLLEILCTLRAKIGTRPMIVFEDRLVDLVHQEIAFPYADIIQDQADQLWALADEEVVAKMRDMHVSSTASGFTLSYSLIHCLLTQYDSDAAGAPVSAHLLLDSSGLLESLSPANATKLEVLFWEWLRLLGYREASRESLAWLPRTAEVKYVLGRLWLDEGRYDDAASVLTMEDHEAPAGVLPGAAFLQSVFDLYLHIASLFKAISVTSSEVVFSQLALSVAPPGVDTASLWHAVIRGLTDLGLYEDVYAPLVSHLYKKLCEHAVDRLMVVNFTGFVDEVDESLSFKARNVDPRVRPFYSRILYTLYISRGDYRNAALTKYQRARKLASLFGDPANFIEIAELQLEAYVVGMNALTLTDQKNTWVILLVTAEFEHEVKYGPGKRDMKVVELADMQYEYTLLTIRLELIRRDPTLPSAGDALPSPLSVILHLTQANRFNMDMATARTLNVDMTDLFGHLTGLCLRLSRNPEAVIGGDTSSDWLLTDKVISWPGTAADRGWRYLRELLERHDGPDTDYRYTKVTLETILELDRTSPPRQWLTQPLKASLLRATIVSASLIPPPQVHHPEYLIRTCLRYEMFEGALEHTLSLMRK</sequence>
<dbReference type="InterPro" id="IPR056536">
    <property type="entry name" value="TPR_NUP160_C"/>
</dbReference>
<dbReference type="PANTHER" id="PTHR21286">
    <property type="entry name" value="NUCLEAR PORE COMPLEX PROTEIN NUP160"/>
    <property type="match status" value="1"/>
</dbReference>
<reference evidence="7 8" key="1">
    <citation type="journal article" date="2018" name="Sci. Rep.">
        <title>Genome sequence of the cauliflower mushroom Sparassis crispa (Hanabiratake) and its association with beneficial usage.</title>
        <authorList>
            <person name="Kiyama R."/>
            <person name="Furutani Y."/>
            <person name="Kawaguchi K."/>
            <person name="Nakanishi T."/>
        </authorList>
    </citation>
    <scope>NUCLEOTIDE SEQUENCE [LARGE SCALE GENOMIC DNA]</scope>
</reference>
<dbReference type="RefSeq" id="XP_027611286.1">
    <property type="nucleotide sequence ID" value="XM_027755485.1"/>
</dbReference>
<dbReference type="InterPro" id="IPR021717">
    <property type="entry name" value="Nucleoporin_Nup160"/>
</dbReference>
<gene>
    <name evidence="7" type="ORF">SCP_0300880</name>
</gene>
<dbReference type="InterPro" id="IPR056548">
    <property type="entry name" value="HEAT_Nup120"/>
</dbReference>
<evidence type="ECO:0000256" key="2">
    <source>
        <dbReference type="ARBA" id="ARBA00022448"/>
    </source>
</evidence>
<dbReference type="OrthoDB" id="67716at2759"/>
<comment type="caution">
    <text evidence="7">The sequence shown here is derived from an EMBL/GenBank/DDBJ whole genome shotgun (WGS) entry which is preliminary data.</text>
</comment>
<name>A0A401GE32_9APHY</name>
<comment type="subcellular location">
    <subcellularLocation>
        <location evidence="1">Nucleus</location>
    </subcellularLocation>
</comment>
<evidence type="ECO:0000259" key="5">
    <source>
        <dbReference type="Pfam" id="PF23300"/>
    </source>
</evidence>
<dbReference type="Proteomes" id="UP000287166">
    <property type="component" value="Unassembled WGS sequence"/>
</dbReference>
<evidence type="ECO:0000259" key="6">
    <source>
        <dbReference type="Pfam" id="PF23347"/>
    </source>
</evidence>
<dbReference type="EMBL" id="BFAD01000003">
    <property type="protein sequence ID" value="GBE80373.1"/>
    <property type="molecule type" value="Genomic_DNA"/>
</dbReference>
<evidence type="ECO:0000313" key="7">
    <source>
        <dbReference type="EMBL" id="GBE80373.1"/>
    </source>
</evidence>
<dbReference type="InterPro" id="IPR059141">
    <property type="entry name" value="Beta-prop_Nup120_160"/>
</dbReference>
<keyword evidence="3" id="KW-0539">Nucleus</keyword>
<protein>
    <recommendedName>
        <fullName evidence="9">Nucleoporin</fullName>
    </recommendedName>
</protein>
<feature type="domain" description="Nucleoporin Nup120/160 beta-propeller" evidence="4">
    <location>
        <begin position="171"/>
        <end position="400"/>
    </location>
</feature>
<organism evidence="7 8">
    <name type="scientific">Sparassis crispa</name>
    <dbReference type="NCBI Taxonomy" id="139825"/>
    <lineage>
        <taxon>Eukaryota</taxon>
        <taxon>Fungi</taxon>
        <taxon>Dikarya</taxon>
        <taxon>Basidiomycota</taxon>
        <taxon>Agaricomycotina</taxon>
        <taxon>Agaricomycetes</taxon>
        <taxon>Polyporales</taxon>
        <taxon>Sparassidaceae</taxon>
        <taxon>Sparassis</taxon>
    </lineage>
</organism>
<evidence type="ECO:0000259" key="4">
    <source>
        <dbReference type="Pfam" id="PF11715"/>
    </source>
</evidence>
<dbReference type="Pfam" id="PF23347">
    <property type="entry name" value="TPR_Nup160_C"/>
    <property type="match status" value="1"/>
</dbReference>
<proteinExistence type="predicted"/>
<feature type="domain" description="NUP160 C-terminal TPR" evidence="6">
    <location>
        <begin position="812"/>
        <end position="966"/>
    </location>
</feature>
<dbReference type="GO" id="GO:0017056">
    <property type="term" value="F:structural constituent of nuclear pore"/>
    <property type="evidence" value="ECO:0007669"/>
    <property type="project" value="TreeGrafter"/>
</dbReference>
<dbReference type="InParanoid" id="A0A401GE32"/>